<dbReference type="PANTHER" id="PTHR44591">
    <property type="entry name" value="STRESS RESPONSE REGULATOR PROTEIN 1"/>
    <property type="match status" value="1"/>
</dbReference>
<evidence type="ECO:0000256" key="1">
    <source>
        <dbReference type="ARBA" id="ARBA00022553"/>
    </source>
</evidence>
<dbReference type="RefSeq" id="WP_069186796.1">
    <property type="nucleotide sequence ID" value="NZ_FLYE01000010.1"/>
</dbReference>
<dbReference type="InterPro" id="IPR001789">
    <property type="entry name" value="Sig_transdc_resp-reg_receiver"/>
</dbReference>
<dbReference type="SUPFAM" id="SSF52172">
    <property type="entry name" value="CheY-like"/>
    <property type="match status" value="1"/>
</dbReference>
<protein>
    <submittedName>
        <fullName evidence="4">Response regulator receiver protein</fullName>
    </submittedName>
</protein>
<dbReference type="STRING" id="1867952.MTBPR1_180023"/>
<gene>
    <name evidence="4" type="ORF">MTBPR1_180023</name>
</gene>
<dbReference type="PANTHER" id="PTHR44591:SF3">
    <property type="entry name" value="RESPONSE REGULATORY DOMAIN-CONTAINING PROTEIN"/>
    <property type="match status" value="1"/>
</dbReference>
<organism evidence="4 5">
    <name type="scientific">Candidatus Terasakiella magnetica</name>
    <dbReference type="NCBI Taxonomy" id="1867952"/>
    <lineage>
        <taxon>Bacteria</taxon>
        <taxon>Pseudomonadati</taxon>
        <taxon>Pseudomonadota</taxon>
        <taxon>Alphaproteobacteria</taxon>
        <taxon>Rhodospirillales</taxon>
        <taxon>Terasakiellaceae</taxon>
        <taxon>Terasakiella</taxon>
    </lineage>
</organism>
<proteinExistence type="predicted"/>
<evidence type="ECO:0000313" key="4">
    <source>
        <dbReference type="EMBL" id="SCA56110.1"/>
    </source>
</evidence>
<dbReference type="AlphaFoldDB" id="A0A1C3RFQ3"/>
<dbReference type="Pfam" id="PF00072">
    <property type="entry name" value="Response_reg"/>
    <property type="match status" value="1"/>
</dbReference>
<dbReference type="GO" id="GO:0000160">
    <property type="term" value="P:phosphorelay signal transduction system"/>
    <property type="evidence" value="ECO:0007669"/>
    <property type="project" value="InterPro"/>
</dbReference>
<dbReference type="OrthoDB" id="9786548at2"/>
<keyword evidence="1" id="KW-0597">Phosphoprotein</keyword>
<evidence type="ECO:0000256" key="2">
    <source>
        <dbReference type="PROSITE-ProRule" id="PRU00169"/>
    </source>
</evidence>
<dbReference type="SMART" id="SM00448">
    <property type="entry name" value="REC"/>
    <property type="match status" value="1"/>
</dbReference>
<dbReference type="Proteomes" id="UP000231658">
    <property type="component" value="Unassembled WGS sequence"/>
</dbReference>
<dbReference type="InterPro" id="IPR011006">
    <property type="entry name" value="CheY-like_superfamily"/>
</dbReference>
<keyword evidence="5" id="KW-1185">Reference proteome</keyword>
<reference evidence="4 5" key="1">
    <citation type="submission" date="2016-07" db="EMBL/GenBank/DDBJ databases">
        <authorList>
            <person name="Lefevre C.T."/>
        </authorList>
    </citation>
    <scope>NUCLEOTIDE SEQUENCE [LARGE SCALE GENOMIC DNA]</scope>
    <source>
        <strain evidence="4">PR1</strain>
    </source>
</reference>
<name>A0A1C3RFQ3_9PROT</name>
<comment type="caution">
    <text evidence="2">Lacks conserved residue(s) required for the propagation of feature annotation.</text>
</comment>
<dbReference type="EMBL" id="FLYE01000010">
    <property type="protein sequence ID" value="SCA56110.1"/>
    <property type="molecule type" value="Genomic_DNA"/>
</dbReference>
<dbReference type="InterPro" id="IPR050595">
    <property type="entry name" value="Bact_response_regulator"/>
</dbReference>
<sequence>MKKFQSYGFGDLTFLIVDVDRWSASLTETVLRTFGVRNCVFASNEADMMEMLLTQRPDVIFMEWRLKSDSGIDLVKKIRNASFESYQHTPIFMLTAMTDMENVSEARDAGVNEFLARPFSPGNLYSRICAMVANPRPFVDCATYKGPDRRRRRMPVPIDRRRKG</sequence>
<feature type="domain" description="Response regulatory" evidence="3">
    <location>
        <begin position="13"/>
        <end position="132"/>
    </location>
</feature>
<accession>A0A1C3RFQ3</accession>
<evidence type="ECO:0000313" key="5">
    <source>
        <dbReference type="Proteomes" id="UP000231658"/>
    </source>
</evidence>
<dbReference type="Gene3D" id="3.40.50.2300">
    <property type="match status" value="1"/>
</dbReference>
<dbReference type="PROSITE" id="PS50110">
    <property type="entry name" value="RESPONSE_REGULATORY"/>
    <property type="match status" value="1"/>
</dbReference>
<evidence type="ECO:0000259" key="3">
    <source>
        <dbReference type="PROSITE" id="PS50110"/>
    </source>
</evidence>